<keyword evidence="2" id="KW-1185">Reference proteome</keyword>
<gene>
    <name evidence="1" type="ORF">VV02_08225</name>
</gene>
<evidence type="ECO:0000313" key="2">
    <source>
        <dbReference type="Proteomes" id="UP000066480"/>
    </source>
</evidence>
<dbReference type="RefSeq" id="WP_052590920.1">
    <property type="nucleotide sequence ID" value="NZ_CP011112.1"/>
</dbReference>
<organism evidence="1 2">
    <name type="scientific">Luteipulveratus mongoliensis</name>
    <dbReference type="NCBI Taxonomy" id="571913"/>
    <lineage>
        <taxon>Bacteria</taxon>
        <taxon>Bacillati</taxon>
        <taxon>Actinomycetota</taxon>
        <taxon>Actinomycetes</taxon>
        <taxon>Micrococcales</taxon>
        <taxon>Dermacoccaceae</taxon>
        <taxon>Luteipulveratus</taxon>
    </lineage>
</organism>
<evidence type="ECO:0000313" key="1">
    <source>
        <dbReference type="EMBL" id="AKU15843.1"/>
    </source>
</evidence>
<dbReference type="KEGG" id="lmoi:VV02_08225"/>
<name>A0A0K1JGY4_9MICO</name>
<sequence length="130" mass="13705">MEPGTAYPPAADFTQYAFPPFSSAVRGFLNDLYDDGLSLRGAPGSSGTPRLAVKSVDLAASPPKVVLLNCPTKDGRHLFDVDTGKVSAKQQPVGSVPTPYLITVTMVQKDGHWGVQTNSPDSSKTCTPPT</sequence>
<accession>A0A0K1JGY4</accession>
<reference evidence="1 2" key="1">
    <citation type="submission" date="2015-03" db="EMBL/GenBank/DDBJ databases">
        <title>Luteipulveratus halotolerans sp. nov., a novel actinobacterium (Dermacoccaceae) from Sarawak, Malaysia.</title>
        <authorList>
            <person name="Juboi H."/>
            <person name="Basik A."/>
            <person name="Shamsul S.S."/>
            <person name="Arnold P."/>
            <person name="Schmitt E.K."/>
            <person name="Sanglier J.-J."/>
            <person name="Yeo T."/>
        </authorList>
    </citation>
    <scope>NUCLEOTIDE SEQUENCE [LARGE SCALE GENOMIC DNA]</scope>
    <source>
        <strain evidence="1 2">MN07-A0370</strain>
    </source>
</reference>
<dbReference type="Proteomes" id="UP000066480">
    <property type="component" value="Chromosome"/>
</dbReference>
<dbReference type="EMBL" id="CP011112">
    <property type="protein sequence ID" value="AKU15843.1"/>
    <property type="molecule type" value="Genomic_DNA"/>
</dbReference>
<dbReference type="AlphaFoldDB" id="A0A0K1JGY4"/>
<dbReference type="STRING" id="571913.VV02_08225"/>
<proteinExistence type="predicted"/>
<protein>
    <submittedName>
        <fullName evidence="1">Uncharacterized protein</fullName>
    </submittedName>
</protein>